<dbReference type="OrthoDB" id="5166595at2"/>
<dbReference type="PANTHER" id="PTHR33908">
    <property type="entry name" value="MANNOSYLTRANSFERASE YKCB-RELATED"/>
    <property type="match status" value="1"/>
</dbReference>
<comment type="subcellular location">
    <subcellularLocation>
        <location evidence="1">Cell membrane</location>
        <topology evidence="1">Multi-pass membrane protein</topology>
    </subcellularLocation>
</comment>
<evidence type="ECO:0000313" key="11">
    <source>
        <dbReference type="Proteomes" id="UP000292003"/>
    </source>
</evidence>
<dbReference type="GO" id="GO:0005886">
    <property type="term" value="C:plasma membrane"/>
    <property type="evidence" value="ECO:0007669"/>
    <property type="project" value="UniProtKB-SubCell"/>
</dbReference>
<feature type="domain" description="Glycosyltransferase RgtA/B/C/D-like" evidence="9">
    <location>
        <begin position="61"/>
        <end position="221"/>
    </location>
</feature>
<dbReference type="InterPro" id="IPR038731">
    <property type="entry name" value="RgtA/B/C-like"/>
</dbReference>
<accession>A0A4V2ELC3</accession>
<keyword evidence="4 10" id="KW-0808">Transferase</keyword>
<keyword evidence="7 8" id="KW-0472">Membrane</keyword>
<dbReference type="Proteomes" id="UP000292003">
    <property type="component" value="Unassembled WGS sequence"/>
</dbReference>
<feature type="transmembrane region" description="Helical" evidence="8">
    <location>
        <begin position="325"/>
        <end position="345"/>
    </location>
</feature>
<evidence type="ECO:0000256" key="8">
    <source>
        <dbReference type="SAM" id="Phobius"/>
    </source>
</evidence>
<dbReference type="GO" id="GO:0016763">
    <property type="term" value="F:pentosyltransferase activity"/>
    <property type="evidence" value="ECO:0007669"/>
    <property type="project" value="TreeGrafter"/>
</dbReference>
<keyword evidence="6 8" id="KW-1133">Transmembrane helix</keyword>
<feature type="transmembrane region" description="Helical" evidence="8">
    <location>
        <begin position="82"/>
        <end position="102"/>
    </location>
</feature>
<feature type="transmembrane region" description="Helical" evidence="8">
    <location>
        <begin position="21"/>
        <end position="41"/>
    </location>
</feature>
<evidence type="ECO:0000259" key="9">
    <source>
        <dbReference type="Pfam" id="PF13231"/>
    </source>
</evidence>
<dbReference type="PANTHER" id="PTHR33908:SF11">
    <property type="entry name" value="MEMBRANE PROTEIN"/>
    <property type="match status" value="1"/>
</dbReference>
<keyword evidence="3" id="KW-0328">Glycosyltransferase</keyword>
<evidence type="ECO:0000256" key="1">
    <source>
        <dbReference type="ARBA" id="ARBA00004651"/>
    </source>
</evidence>
<feature type="transmembrane region" description="Helical" evidence="8">
    <location>
        <begin position="279"/>
        <end position="297"/>
    </location>
</feature>
<keyword evidence="5 8" id="KW-0812">Transmembrane</keyword>
<proteinExistence type="predicted"/>
<evidence type="ECO:0000256" key="2">
    <source>
        <dbReference type="ARBA" id="ARBA00022475"/>
    </source>
</evidence>
<dbReference type="EMBL" id="SFCC01000014">
    <property type="protein sequence ID" value="RZQ61065.1"/>
    <property type="molecule type" value="Genomic_DNA"/>
</dbReference>
<keyword evidence="11" id="KW-1185">Reference proteome</keyword>
<sequence length="490" mass="52601">MRLTTVLARPFVRGGVVPWPVAVLAGMLGLLLLLTSGRYGYHGDELYFLSAGRHLDWSYVDQPPLTPLLARLMDTLFPGSVVALRVPAVACAVAGVLFAAVTAKELGGSLRAQVLTAAAVAGAPGVAAGGHVLTTSVVDTFLWIVCTWLLVRWGRRRDDRLLLWLGLVTAVALQVKYLIVFFWVVAGAAIIVAGPRGLLRRKTFWLGACIAAVTSAPALWWQARHGWPQLEMGEALVAQADPGGGGVVGYLVEVVVPLGVLGVLLLGGGLCRAFRSPELRFLGCTFAGLLLVFWFTFGHGYYMTGMYAGLVAIGAVGSDHVSGRWLPWVAWPAGVLSIAMLVMALPIRPVESLAGEDPDQNAMNFESVGWPQLADTVATVHGADAGATIVAHDYWVASALARYGPERGLPTAYSPHRGYWYFGMPSEDATTVVYVGGSEAQLRRYFTDVRHAGVVDNGLGIENSAQGTTIWLCRGPRQPWSALWPELRYL</sequence>
<dbReference type="AlphaFoldDB" id="A0A4V2ELC3"/>
<organism evidence="10 11">
    <name type="scientific">Amycolatopsis suaedae</name>
    <dbReference type="NCBI Taxonomy" id="2510978"/>
    <lineage>
        <taxon>Bacteria</taxon>
        <taxon>Bacillati</taxon>
        <taxon>Actinomycetota</taxon>
        <taxon>Actinomycetes</taxon>
        <taxon>Pseudonocardiales</taxon>
        <taxon>Pseudonocardiaceae</taxon>
        <taxon>Amycolatopsis</taxon>
    </lineage>
</organism>
<dbReference type="InterPro" id="IPR050297">
    <property type="entry name" value="LipidA_mod_glycosyltrf_83"/>
</dbReference>
<evidence type="ECO:0000313" key="10">
    <source>
        <dbReference type="EMBL" id="RZQ61065.1"/>
    </source>
</evidence>
<gene>
    <name evidence="10" type="ORF">EWH70_26390</name>
</gene>
<reference evidence="10 11" key="1">
    <citation type="submission" date="2019-02" db="EMBL/GenBank/DDBJ databases">
        <title>Draft genome sequence of Amycolatopsis sp. 8-3EHSu isolated from roots of Suaeda maritima.</title>
        <authorList>
            <person name="Duangmal K."/>
            <person name="Chantavorakit T."/>
        </authorList>
    </citation>
    <scope>NUCLEOTIDE SEQUENCE [LARGE SCALE GENOMIC DNA]</scope>
    <source>
        <strain evidence="10 11">8-3EHSu</strain>
    </source>
</reference>
<protein>
    <submittedName>
        <fullName evidence="10">Glycosyltransferase family 39 protein</fullName>
    </submittedName>
</protein>
<dbReference type="GO" id="GO:0009103">
    <property type="term" value="P:lipopolysaccharide biosynthetic process"/>
    <property type="evidence" value="ECO:0007669"/>
    <property type="project" value="UniProtKB-ARBA"/>
</dbReference>
<keyword evidence="2" id="KW-1003">Cell membrane</keyword>
<evidence type="ECO:0000256" key="5">
    <source>
        <dbReference type="ARBA" id="ARBA00022692"/>
    </source>
</evidence>
<evidence type="ECO:0000256" key="4">
    <source>
        <dbReference type="ARBA" id="ARBA00022679"/>
    </source>
</evidence>
<evidence type="ECO:0000256" key="7">
    <source>
        <dbReference type="ARBA" id="ARBA00023136"/>
    </source>
</evidence>
<dbReference type="Pfam" id="PF13231">
    <property type="entry name" value="PMT_2"/>
    <property type="match status" value="1"/>
</dbReference>
<evidence type="ECO:0000256" key="3">
    <source>
        <dbReference type="ARBA" id="ARBA00022676"/>
    </source>
</evidence>
<evidence type="ECO:0000256" key="6">
    <source>
        <dbReference type="ARBA" id="ARBA00022989"/>
    </source>
</evidence>
<feature type="transmembrane region" description="Helical" evidence="8">
    <location>
        <begin position="204"/>
        <end position="223"/>
    </location>
</feature>
<feature type="transmembrane region" description="Helical" evidence="8">
    <location>
        <begin position="243"/>
        <end position="267"/>
    </location>
</feature>
<comment type="caution">
    <text evidence="10">The sequence shown here is derived from an EMBL/GenBank/DDBJ whole genome shotgun (WGS) entry which is preliminary data.</text>
</comment>
<name>A0A4V2ELC3_9PSEU</name>
<feature type="transmembrane region" description="Helical" evidence="8">
    <location>
        <begin position="161"/>
        <end position="192"/>
    </location>
</feature>